<keyword evidence="11" id="KW-1185">Reference proteome</keyword>
<dbReference type="InterPro" id="IPR004358">
    <property type="entry name" value="Sig_transdc_His_kin-like_C"/>
</dbReference>
<evidence type="ECO:0000256" key="2">
    <source>
        <dbReference type="ARBA" id="ARBA00012438"/>
    </source>
</evidence>
<dbReference type="Pfam" id="PF00512">
    <property type="entry name" value="HisKA"/>
    <property type="match status" value="1"/>
</dbReference>
<proteinExistence type="predicted"/>
<evidence type="ECO:0000256" key="6">
    <source>
        <dbReference type="PROSITE-ProRule" id="PRU00169"/>
    </source>
</evidence>
<dbReference type="PROSITE" id="PS50109">
    <property type="entry name" value="HIS_KIN"/>
    <property type="match status" value="1"/>
</dbReference>
<dbReference type="Proteomes" id="UP001225596">
    <property type="component" value="Unassembled WGS sequence"/>
</dbReference>
<dbReference type="Pfam" id="PF00072">
    <property type="entry name" value="Response_reg"/>
    <property type="match status" value="1"/>
</dbReference>
<organism evidence="10 11">
    <name type="scientific">Keguizhuia sedimenti</name>
    <dbReference type="NCBI Taxonomy" id="3064264"/>
    <lineage>
        <taxon>Bacteria</taxon>
        <taxon>Pseudomonadati</taxon>
        <taxon>Pseudomonadota</taxon>
        <taxon>Betaproteobacteria</taxon>
        <taxon>Burkholderiales</taxon>
        <taxon>Oxalobacteraceae</taxon>
        <taxon>Keguizhuia</taxon>
    </lineage>
</organism>
<feature type="transmembrane region" description="Helical" evidence="7">
    <location>
        <begin position="21"/>
        <end position="40"/>
    </location>
</feature>
<dbReference type="InterPro" id="IPR011006">
    <property type="entry name" value="CheY-like_superfamily"/>
</dbReference>
<feature type="transmembrane region" description="Helical" evidence="7">
    <location>
        <begin position="151"/>
        <end position="173"/>
    </location>
</feature>
<dbReference type="EMBL" id="JAUYVH010000017">
    <property type="protein sequence ID" value="MDQ9172184.1"/>
    <property type="molecule type" value="Genomic_DNA"/>
</dbReference>
<dbReference type="EC" id="2.7.13.3" evidence="2"/>
<keyword evidence="5" id="KW-0418">Kinase</keyword>
<dbReference type="InterPro" id="IPR036097">
    <property type="entry name" value="HisK_dim/P_sf"/>
</dbReference>
<keyword evidence="4" id="KW-0808">Transferase</keyword>
<dbReference type="SMART" id="SM00448">
    <property type="entry name" value="REC"/>
    <property type="match status" value="1"/>
</dbReference>
<dbReference type="CDD" id="cd00082">
    <property type="entry name" value="HisKA"/>
    <property type="match status" value="1"/>
</dbReference>
<dbReference type="PANTHER" id="PTHR43047">
    <property type="entry name" value="TWO-COMPONENT HISTIDINE PROTEIN KINASE"/>
    <property type="match status" value="1"/>
</dbReference>
<dbReference type="InterPro" id="IPR003661">
    <property type="entry name" value="HisK_dim/P_dom"/>
</dbReference>
<dbReference type="PROSITE" id="PS50110">
    <property type="entry name" value="RESPONSE_REGULATORY"/>
    <property type="match status" value="1"/>
</dbReference>
<dbReference type="SMART" id="SM00388">
    <property type="entry name" value="HisKA"/>
    <property type="match status" value="1"/>
</dbReference>
<reference evidence="10 11" key="1">
    <citation type="submission" date="2023-08" db="EMBL/GenBank/DDBJ databases">
        <title>Oxalobacteraceae gen .nov., isolated from river sludge outside the plant.</title>
        <authorList>
            <person name="Zhao S.Y."/>
        </authorList>
    </citation>
    <scope>NUCLEOTIDE SEQUENCE [LARGE SCALE GENOMIC DNA]</scope>
    <source>
        <strain evidence="10 11">R-40</strain>
    </source>
</reference>
<dbReference type="PANTHER" id="PTHR43047:SF64">
    <property type="entry name" value="HISTIDINE KINASE CONTAINING CHEY-HOMOLOGOUS RECEIVER DOMAIN AND PAS DOMAIN-RELATED"/>
    <property type="match status" value="1"/>
</dbReference>
<keyword evidence="7" id="KW-1133">Transmembrane helix</keyword>
<feature type="transmembrane region" description="Helical" evidence="7">
    <location>
        <begin position="52"/>
        <end position="71"/>
    </location>
</feature>
<evidence type="ECO:0000313" key="11">
    <source>
        <dbReference type="Proteomes" id="UP001225596"/>
    </source>
</evidence>
<dbReference type="Pfam" id="PF02518">
    <property type="entry name" value="HATPase_c"/>
    <property type="match status" value="1"/>
</dbReference>
<keyword evidence="10" id="KW-0067">ATP-binding</keyword>
<dbReference type="PRINTS" id="PR00344">
    <property type="entry name" value="BCTRLSENSOR"/>
</dbReference>
<comment type="caution">
    <text evidence="10">The sequence shown here is derived from an EMBL/GenBank/DDBJ whole genome shotgun (WGS) entry which is preliminary data.</text>
</comment>
<dbReference type="RefSeq" id="WP_338438194.1">
    <property type="nucleotide sequence ID" value="NZ_JAUYVH010000017.1"/>
</dbReference>
<comment type="catalytic activity">
    <reaction evidence="1">
        <text>ATP + protein L-histidine = ADP + protein N-phospho-L-histidine.</text>
        <dbReference type="EC" id="2.7.13.3"/>
    </reaction>
</comment>
<evidence type="ECO:0000259" key="9">
    <source>
        <dbReference type="PROSITE" id="PS50110"/>
    </source>
</evidence>
<evidence type="ECO:0000259" key="8">
    <source>
        <dbReference type="PROSITE" id="PS50109"/>
    </source>
</evidence>
<keyword evidence="10" id="KW-0547">Nucleotide-binding</keyword>
<accession>A0ABU1BTF3</accession>
<feature type="domain" description="Response regulatory" evidence="9">
    <location>
        <begin position="437"/>
        <end position="552"/>
    </location>
</feature>
<keyword evidence="7" id="KW-0812">Transmembrane</keyword>
<feature type="transmembrane region" description="Helical" evidence="7">
    <location>
        <begin position="104"/>
        <end position="120"/>
    </location>
</feature>
<keyword evidence="3 6" id="KW-0597">Phosphoprotein</keyword>
<evidence type="ECO:0000256" key="5">
    <source>
        <dbReference type="ARBA" id="ARBA00022777"/>
    </source>
</evidence>
<dbReference type="InterPro" id="IPR036890">
    <property type="entry name" value="HATPase_C_sf"/>
</dbReference>
<dbReference type="Gene3D" id="3.40.50.2300">
    <property type="match status" value="1"/>
</dbReference>
<dbReference type="SUPFAM" id="SSF52172">
    <property type="entry name" value="CheY-like"/>
    <property type="match status" value="1"/>
</dbReference>
<evidence type="ECO:0000313" key="10">
    <source>
        <dbReference type="EMBL" id="MDQ9172184.1"/>
    </source>
</evidence>
<feature type="domain" description="Histidine kinase" evidence="8">
    <location>
        <begin position="196"/>
        <end position="416"/>
    </location>
</feature>
<feature type="transmembrane region" description="Helical" evidence="7">
    <location>
        <begin position="127"/>
        <end position="145"/>
    </location>
</feature>
<dbReference type="SMART" id="SM00387">
    <property type="entry name" value="HATPase_c"/>
    <property type="match status" value="1"/>
</dbReference>
<protein>
    <recommendedName>
        <fullName evidence="2">histidine kinase</fullName>
        <ecNumber evidence="2">2.7.13.3</ecNumber>
    </recommendedName>
</protein>
<dbReference type="InterPro" id="IPR005467">
    <property type="entry name" value="His_kinase_dom"/>
</dbReference>
<sequence>MDLDKKKANDELFFNLIAQSKVRVILGVPVVLLMIVTIWLTGPSSENDGLYGPVGMAIVYFAYNFICAIVAHKRMGKPETLMTVTAILDPLMLSAWLILTGEAAVLFVAFYMFTILGFGFRIGTKPMWICQGASAVGFIAVIALSEHWHLFSFNSASVLILLVAVPLYATILIRKLIDARSKAEHESLAKSRLLASVSHELRTPLNGIVAAAQILNIEGNPRAVGISDTILKLSNDLLEEINDLLDSAKYRSRSTKPEMESCDLNELIDRLRITLEKPATDKGLSFSLYSDLGIEDAVLTDKMNLTRAIMNIAGNAVKFTRCGSVNVWISLLEATDTAYRIQFRIQDTGIGIPREEIPYVFEPFYRASTGKMHQYPGTGLGMCIAYDIVKMLGGSLTLESEVGKGSEFSFELTMTRIPKVLMVENAEKDFDVVRGKRILVAEDNTVNRMLIHELLLVDAHRVTLAQSGEQAQARLQDDYFDLILLDYNLGDMYGNEVLHAYIASASRPAPVYFLTADATEATKNSLIEQGASGVMHKPIMMDELRKTIARHCTVQKFVQ</sequence>
<keyword evidence="7" id="KW-0472">Membrane</keyword>
<evidence type="ECO:0000256" key="3">
    <source>
        <dbReference type="ARBA" id="ARBA00022553"/>
    </source>
</evidence>
<evidence type="ECO:0000256" key="1">
    <source>
        <dbReference type="ARBA" id="ARBA00000085"/>
    </source>
</evidence>
<dbReference type="CDD" id="cd17546">
    <property type="entry name" value="REC_hyHK_CKI1_RcsC-like"/>
    <property type="match status" value="1"/>
</dbReference>
<evidence type="ECO:0000256" key="7">
    <source>
        <dbReference type="SAM" id="Phobius"/>
    </source>
</evidence>
<gene>
    <name evidence="10" type="ORF">Q8A64_17370</name>
</gene>
<dbReference type="SUPFAM" id="SSF47384">
    <property type="entry name" value="Homodimeric domain of signal transducing histidine kinase"/>
    <property type="match status" value="1"/>
</dbReference>
<evidence type="ECO:0000256" key="4">
    <source>
        <dbReference type="ARBA" id="ARBA00022679"/>
    </source>
</evidence>
<dbReference type="Gene3D" id="3.30.565.10">
    <property type="entry name" value="Histidine kinase-like ATPase, C-terminal domain"/>
    <property type="match status" value="1"/>
</dbReference>
<dbReference type="GO" id="GO:0005524">
    <property type="term" value="F:ATP binding"/>
    <property type="evidence" value="ECO:0007669"/>
    <property type="project" value="UniProtKB-KW"/>
</dbReference>
<dbReference type="InterPro" id="IPR003594">
    <property type="entry name" value="HATPase_dom"/>
</dbReference>
<dbReference type="Gene3D" id="1.10.287.130">
    <property type="match status" value="1"/>
</dbReference>
<name>A0ABU1BTF3_9BURK</name>
<dbReference type="InterPro" id="IPR001789">
    <property type="entry name" value="Sig_transdc_resp-reg_receiver"/>
</dbReference>
<dbReference type="SUPFAM" id="SSF55874">
    <property type="entry name" value="ATPase domain of HSP90 chaperone/DNA topoisomerase II/histidine kinase"/>
    <property type="match status" value="1"/>
</dbReference>
<feature type="modified residue" description="4-aspartylphosphate" evidence="6">
    <location>
        <position position="486"/>
    </location>
</feature>